<feature type="signal peptide" evidence="16">
    <location>
        <begin position="1"/>
        <end position="21"/>
    </location>
</feature>
<feature type="domain" description="Peptidase A1" evidence="17">
    <location>
        <begin position="75"/>
        <end position="392"/>
    </location>
</feature>
<reference evidence="19" key="1">
    <citation type="submission" date="2025-08" db="UniProtKB">
        <authorList>
            <consortium name="RefSeq"/>
        </authorList>
    </citation>
    <scope>IDENTIFICATION</scope>
</reference>
<dbReference type="PANTHER" id="PTHR47966:SF83">
    <property type="entry name" value="NAPSIN-A"/>
    <property type="match status" value="1"/>
</dbReference>
<evidence type="ECO:0000256" key="14">
    <source>
        <dbReference type="PIRSR" id="PIRSR601461-2"/>
    </source>
</evidence>
<dbReference type="PROSITE" id="PS00141">
    <property type="entry name" value="ASP_PROTEASE"/>
    <property type="match status" value="2"/>
</dbReference>
<evidence type="ECO:0000259" key="17">
    <source>
        <dbReference type="PROSITE" id="PS51767"/>
    </source>
</evidence>
<evidence type="ECO:0000256" key="15">
    <source>
        <dbReference type="RuleBase" id="RU000454"/>
    </source>
</evidence>
<comment type="subcellular location">
    <subcellularLocation>
        <location evidence="1">Secreted</location>
    </subcellularLocation>
</comment>
<evidence type="ECO:0000313" key="18">
    <source>
        <dbReference type="Proteomes" id="UP000189704"/>
    </source>
</evidence>
<dbReference type="InterPro" id="IPR033121">
    <property type="entry name" value="PEPTIDASE_A1"/>
</dbReference>
<dbReference type="OrthoDB" id="771136at2759"/>
<dbReference type="PANTHER" id="PTHR47966">
    <property type="entry name" value="BETA-SITE APP-CLEAVING ENZYME, ISOFORM A-RELATED"/>
    <property type="match status" value="1"/>
</dbReference>
<dbReference type="SUPFAM" id="SSF50630">
    <property type="entry name" value="Acid proteases"/>
    <property type="match status" value="1"/>
</dbReference>
<dbReference type="PROSITE" id="PS51767">
    <property type="entry name" value="PEPTIDASE_A1"/>
    <property type="match status" value="1"/>
</dbReference>
<dbReference type="FunFam" id="2.40.70.10:FF:000048">
    <property type="entry name" value="Napsin A aspartic peptidase"/>
    <property type="match status" value="1"/>
</dbReference>
<evidence type="ECO:0000256" key="11">
    <source>
        <dbReference type="ARBA" id="ARBA00055304"/>
    </source>
</evidence>
<dbReference type="GO" id="GO:0097208">
    <property type="term" value="C:alveolar lamellar body"/>
    <property type="evidence" value="ECO:0007669"/>
    <property type="project" value="UniProtKB-ARBA"/>
</dbReference>
<protein>
    <recommendedName>
        <fullName evidence="12">Napsin-A</fullName>
    </recommendedName>
</protein>
<dbReference type="InterPro" id="IPR021109">
    <property type="entry name" value="Peptidase_aspartic_dom_sf"/>
</dbReference>
<dbReference type="Proteomes" id="UP000189704">
    <property type="component" value="Unplaced"/>
</dbReference>
<evidence type="ECO:0000256" key="1">
    <source>
        <dbReference type="ARBA" id="ARBA00004613"/>
    </source>
</evidence>
<dbReference type="RefSeq" id="XP_008061776.1">
    <property type="nucleotide sequence ID" value="XM_008063585.1"/>
</dbReference>
<proteinExistence type="inferred from homology"/>
<evidence type="ECO:0000256" key="8">
    <source>
        <dbReference type="ARBA" id="ARBA00023145"/>
    </source>
</evidence>
<dbReference type="PRINTS" id="PR00792">
    <property type="entry name" value="PEPSIN"/>
</dbReference>
<dbReference type="GO" id="GO:0005615">
    <property type="term" value="C:extracellular space"/>
    <property type="evidence" value="ECO:0007669"/>
    <property type="project" value="TreeGrafter"/>
</dbReference>
<feature type="active site" evidence="13">
    <location>
        <position position="93"/>
    </location>
</feature>
<feature type="disulfide bond" evidence="14">
    <location>
        <begin position="106"/>
        <end position="113"/>
    </location>
</feature>
<dbReference type="CTD" id="9476"/>
<keyword evidence="3" id="KW-0964">Secreted</keyword>
<keyword evidence="9 14" id="KW-1015">Disulfide bond</keyword>
<evidence type="ECO:0000256" key="16">
    <source>
        <dbReference type="SAM" id="SignalP"/>
    </source>
</evidence>
<dbReference type="FunFam" id="2.40.70.10:FF:000066">
    <property type="entry name" value="Napsin A aspartic peptidase"/>
    <property type="match status" value="1"/>
</dbReference>
<evidence type="ECO:0000256" key="12">
    <source>
        <dbReference type="ARBA" id="ARBA00074481"/>
    </source>
</evidence>
<accession>A0A1U7U7A3</accession>
<evidence type="ECO:0000256" key="5">
    <source>
        <dbReference type="ARBA" id="ARBA00022729"/>
    </source>
</evidence>
<evidence type="ECO:0000256" key="6">
    <source>
        <dbReference type="ARBA" id="ARBA00022750"/>
    </source>
</evidence>
<gene>
    <name evidence="19" type="primary">NAPSA</name>
</gene>
<evidence type="ECO:0000256" key="3">
    <source>
        <dbReference type="ARBA" id="ARBA00022525"/>
    </source>
</evidence>
<feature type="chain" id="PRO_5010567888" description="Napsin-A" evidence="16">
    <location>
        <begin position="22"/>
        <end position="405"/>
    </location>
</feature>
<keyword evidence="4 15" id="KW-0645">Protease</keyword>
<dbReference type="KEGG" id="csyr:103265941"/>
<evidence type="ECO:0000313" key="19">
    <source>
        <dbReference type="RefSeq" id="XP_008061776.1"/>
    </source>
</evidence>
<evidence type="ECO:0000256" key="9">
    <source>
        <dbReference type="ARBA" id="ARBA00023157"/>
    </source>
</evidence>
<comment type="function">
    <text evidence="11">May be involved in processing of pneumocyte surfactant precursors.</text>
</comment>
<dbReference type="InterPro" id="IPR001461">
    <property type="entry name" value="Aspartic_peptidase_A1"/>
</dbReference>
<dbReference type="GeneID" id="103265941"/>
<evidence type="ECO:0000256" key="2">
    <source>
        <dbReference type="ARBA" id="ARBA00007447"/>
    </source>
</evidence>
<keyword evidence="7 15" id="KW-0378">Hydrolase</keyword>
<dbReference type="GO" id="GO:0004190">
    <property type="term" value="F:aspartic-type endopeptidase activity"/>
    <property type="evidence" value="ECO:0007669"/>
    <property type="project" value="UniProtKB-KW"/>
</dbReference>
<comment type="similarity">
    <text evidence="2 15">Belongs to the peptidase A1 family.</text>
</comment>
<dbReference type="Gene3D" id="2.40.70.10">
    <property type="entry name" value="Acid Proteases"/>
    <property type="match status" value="2"/>
</dbReference>
<keyword evidence="5 16" id="KW-0732">Signal</keyword>
<keyword evidence="18" id="KW-1185">Reference proteome</keyword>
<evidence type="ECO:0000256" key="4">
    <source>
        <dbReference type="ARBA" id="ARBA00022670"/>
    </source>
</evidence>
<dbReference type="Pfam" id="PF00026">
    <property type="entry name" value="Asp"/>
    <property type="match status" value="1"/>
</dbReference>
<dbReference type="GO" id="GO:0033619">
    <property type="term" value="P:membrane protein proteolysis"/>
    <property type="evidence" value="ECO:0007669"/>
    <property type="project" value="UniProtKB-ARBA"/>
</dbReference>
<dbReference type="GO" id="GO:0005764">
    <property type="term" value="C:lysosome"/>
    <property type="evidence" value="ECO:0007669"/>
    <property type="project" value="TreeGrafter"/>
</dbReference>
<keyword evidence="10" id="KW-0325">Glycoprotein</keyword>
<feature type="disulfide bond" evidence="14">
    <location>
        <begin position="271"/>
        <end position="275"/>
    </location>
</feature>
<sequence length="405" mass="43839">MSPPQLLLSLLLLLNLEPARATLIRIPLRRAHLGRRTLGRLRGWGEPAESFRLGAPFPGAKPVFVPLSNYLDVQYFGEIGLGTPPQNFTVVFDTGSSNLWVPSRRCHFLSLPCWVHHRFNPQASSSFRPNGTKFAIQYGRGRLDGILSEDKLIIGGLEGASVIFGEALWEPSLVFTFAHFDGILGLGFPILAVEGARPPLDVLVEQGLLDKPIFSFYLNRDPDAADGGELVLGGSDPAHYVPPLTFLPVTVPAYWQIHMERVKVGTGLTLCARGCAAILDTGTSLITGPTEEIQALNDAIGGLSLLVGEYLIRCSEIPKLPPVSFLFGGVWFNLTAQDYVIQISRGGVHLCLSGFQALDMPPPVGPLWILGDVFLGAYVAVFDHGDSKNQAESGRRALALLEPAG</sequence>
<feature type="active site" evidence="13">
    <location>
        <position position="280"/>
    </location>
</feature>
<dbReference type="InterPro" id="IPR001969">
    <property type="entry name" value="Aspartic_peptidase_AS"/>
</dbReference>
<keyword evidence="6 15" id="KW-0064">Aspartyl protease</keyword>
<organism evidence="18 19">
    <name type="scientific">Carlito syrichta</name>
    <name type="common">Philippine tarsier</name>
    <name type="synonym">Tarsius syrichta</name>
    <dbReference type="NCBI Taxonomy" id="1868482"/>
    <lineage>
        <taxon>Eukaryota</taxon>
        <taxon>Metazoa</taxon>
        <taxon>Chordata</taxon>
        <taxon>Craniata</taxon>
        <taxon>Vertebrata</taxon>
        <taxon>Euteleostomi</taxon>
        <taxon>Mammalia</taxon>
        <taxon>Eutheria</taxon>
        <taxon>Euarchontoglires</taxon>
        <taxon>Primates</taxon>
        <taxon>Haplorrhini</taxon>
        <taxon>Tarsiiformes</taxon>
        <taxon>Tarsiidae</taxon>
        <taxon>Carlito</taxon>
    </lineage>
</organism>
<dbReference type="STRING" id="1868482.ENSTSYP00000029892"/>
<name>A0A1U7U7A3_CARSF</name>
<evidence type="ECO:0000256" key="10">
    <source>
        <dbReference type="ARBA" id="ARBA00023180"/>
    </source>
</evidence>
<keyword evidence="8" id="KW-0865">Zymogen</keyword>
<evidence type="ECO:0000256" key="13">
    <source>
        <dbReference type="PIRSR" id="PIRSR601461-1"/>
    </source>
</evidence>
<dbReference type="AlphaFoldDB" id="A0A1U7U7A3"/>
<evidence type="ECO:0000256" key="7">
    <source>
        <dbReference type="ARBA" id="ARBA00022801"/>
    </source>
</evidence>